<proteinExistence type="predicted"/>
<evidence type="ECO:0000313" key="4">
    <source>
        <dbReference type="Proteomes" id="UP000193642"/>
    </source>
</evidence>
<dbReference type="PANTHER" id="PTHR34916:SF1">
    <property type="entry name" value="GI:13385330"/>
    <property type="match status" value="1"/>
</dbReference>
<keyword evidence="1" id="KW-0175">Coiled coil</keyword>
<dbReference type="STRING" id="329046.A0A1Y2B6J2"/>
<reference evidence="3 4" key="1">
    <citation type="submission" date="2016-07" db="EMBL/GenBank/DDBJ databases">
        <title>Pervasive Adenine N6-methylation of Active Genes in Fungi.</title>
        <authorList>
            <consortium name="DOE Joint Genome Institute"/>
            <person name="Mondo S.J."/>
            <person name="Dannebaum R.O."/>
            <person name="Kuo R.C."/>
            <person name="Labutti K."/>
            <person name="Haridas S."/>
            <person name="Kuo A."/>
            <person name="Salamov A."/>
            <person name="Ahrendt S.R."/>
            <person name="Lipzen A."/>
            <person name="Sullivan W."/>
            <person name="Andreopoulos W.B."/>
            <person name="Clum A."/>
            <person name="Lindquist E."/>
            <person name="Daum C."/>
            <person name="Ramamoorthy G.K."/>
            <person name="Gryganskyi A."/>
            <person name="Culley D."/>
            <person name="Magnuson J.K."/>
            <person name="James T.Y."/>
            <person name="O'Malley M.A."/>
            <person name="Stajich J.E."/>
            <person name="Spatafora J.W."/>
            <person name="Visel A."/>
            <person name="Grigoriev I.V."/>
        </authorList>
    </citation>
    <scope>NUCLEOTIDE SEQUENCE [LARGE SCALE GENOMIC DNA]</scope>
    <source>
        <strain evidence="3 4">JEL800</strain>
    </source>
</reference>
<accession>A0A1Y2B6J2</accession>
<feature type="domain" description="Translin-associated factor X-interacting protein 1 N-terminal" evidence="2">
    <location>
        <begin position="260"/>
        <end position="346"/>
    </location>
</feature>
<dbReference type="InterPro" id="IPR032755">
    <property type="entry name" value="TSNAXIP1_N"/>
</dbReference>
<name>A0A1Y2B6J2_9FUNG</name>
<dbReference type="EMBL" id="MCGO01000082">
    <property type="protein sequence ID" value="ORY30458.1"/>
    <property type="molecule type" value="Genomic_DNA"/>
</dbReference>
<evidence type="ECO:0000256" key="1">
    <source>
        <dbReference type="ARBA" id="ARBA00023054"/>
    </source>
</evidence>
<dbReference type="Proteomes" id="UP000193642">
    <property type="component" value="Unassembled WGS sequence"/>
</dbReference>
<comment type="caution">
    <text evidence="3">The sequence shown here is derived from an EMBL/GenBank/DDBJ whole genome shotgun (WGS) entry which is preliminary data.</text>
</comment>
<gene>
    <name evidence="3" type="ORF">BCR33DRAFT_792578</name>
</gene>
<protein>
    <recommendedName>
        <fullName evidence="2">Translin-associated factor X-interacting protein 1 N-terminal domain-containing protein</fullName>
    </recommendedName>
</protein>
<dbReference type="PANTHER" id="PTHR34916">
    <property type="entry name" value="GI:13385330"/>
    <property type="match status" value="1"/>
</dbReference>
<evidence type="ECO:0000259" key="2">
    <source>
        <dbReference type="Pfam" id="PF15739"/>
    </source>
</evidence>
<dbReference type="AlphaFoldDB" id="A0A1Y2B6J2"/>
<dbReference type="OrthoDB" id="261426at2759"/>
<organism evidence="3 4">
    <name type="scientific">Rhizoclosmatium globosum</name>
    <dbReference type="NCBI Taxonomy" id="329046"/>
    <lineage>
        <taxon>Eukaryota</taxon>
        <taxon>Fungi</taxon>
        <taxon>Fungi incertae sedis</taxon>
        <taxon>Chytridiomycota</taxon>
        <taxon>Chytridiomycota incertae sedis</taxon>
        <taxon>Chytridiomycetes</taxon>
        <taxon>Chytridiales</taxon>
        <taxon>Chytriomycetaceae</taxon>
        <taxon>Rhizoclosmatium</taxon>
    </lineage>
</organism>
<evidence type="ECO:0000313" key="3">
    <source>
        <dbReference type="EMBL" id="ORY30458.1"/>
    </source>
</evidence>
<keyword evidence="4" id="KW-1185">Reference proteome</keyword>
<dbReference type="Pfam" id="PF15739">
    <property type="entry name" value="TSNAXIP1_N"/>
    <property type="match status" value="1"/>
</dbReference>
<sequence length="491" mass="56719">MDDDLKRWRKLGNDPFHHEPLSNGAVFHTKKKPHKHVPEHIPHKHPSKLNLIAFEHGRRVKQETVFVHSVLDRISENQKKDIDVLWSGHLNHNNVNKILFTTPFQQRGFKPPKTPPKPTPIPGEYIPKSPEPLVDDDLQPSASLANSLGHIDAPENMHEMMRQFDSVKILEQDKQQLQDKEAEDIMKKVNWNSLKKAERRLIPSVKMLESGTLPPKTYLLNLTKHGQYKAFRNADHELVQSEWTRKQESSKVENLKELTKFLQTELAALGCTEPGPDMKRLQVYRYVFDRIIADFKHYGPILAEIKSEYDSFIGSYSLDQNELVFLRNKVRKLLAQTPAEQENEFLNSELRRKLTLYAGYLPPGILSEKKREDSVLHEVEPNITRYTAGEDPITNYEKQIKNLTEEGNAKSSEIVRLKKAQEEDFVAKPLYDLLDGEHEEMTESYTKLKETHAILEEDLKNKVATEKEEQYHFLIAEYTGLTESIAKKGGA</sequence>